<keyword evidence="2" id="KW-1185">Reference proteome</keyword>
<evidence type="ECO:0000313" key="2">
    <source>
        <dbReference type="Proteomes" id="UP001596312"/>
    </source>
</evidence>
<organism evidence="1 2">
    <name type="scientific">Halalkalicoccus tibetensis</name>
    <dbReference type="NCBI Taxonomy" id="175632"/>
    <lineage>
        <taxon>Archaea</taxon>
        <taxon>Methanobacteriati</taxon>
        <taxon>Methanobacteriota</taxon>
        <taxon>Stenosarchaea group</taxon>
        <taxon>Halobacteria</taxon>
        <taxon>Halobacteriales</taxon>
        <taxon>Halococcaceae</taxon>
        <taxon>Halalkalicoccus</taxon>
    </lineage>
</organism>
<dbReference type="Proteomes" id="UP001596312">
    <property type="component" value="Unassembled WGS sequence"/>
</dbReference>
<sequence>MTKVLARCVDCGRVLTGEKTNATIRPIGTSACPDCDGTELREVTNDSLDPAAG</sequence>
<dbReference type="EMBL" id="JBHSXQ010000002">
    <property type="protein sequence ID" value="MFC6905113.1"/>
    <property type="molecule type" value="Genomic_DNA"/>
</dbReference>
<accession>A0ABD5V0T9</accession>
<protein>
    <recommendedName>
        <fullName evidence="3">Small CPxCG-related zinc finger protein</fullName>
    </recommendedName>
</protein>
<evidence type="ECO:0008006" key="3">
    <source>
        <dbReference type="Google" id="ProtNLM"/>
    </source>
</evidence>
<name>A0ABD5V0T9_9EURY</name>
<reference evidence="1 2" key="1">
    <citation type="journal article" date="2019" name="Int. J. Syst. Evol. Microbiol.">
        <title>The Global Catalogue of Microorganisms (GCM) 10K type strain sequencing project: providing services to taxonomists for standard genome sequencing and annotation.</title>
        <authorList>
            <consortium name="The Broad Institute Genomics Platform"/>
            <consortium name="The Broad Institute Genome Sequencing Center for Infectious Disease"/>
            <person name="Wu L."/>
            <person name="Ma J."/>
        </authorList>
    </citation>
    <scope>NUCLEOTIDE SEQUENCE [LARGE SCALE GENOMIC DNA]</scope>
    <source>
        <strain evidence="1 2">CGMCC 1.3240</strain>
    </source>
</reference>
<dbReference type="RefSeq" id="WP_340603626.1">
    <property type="nucleotide sequence ID" value="NZ_JBBMXV010000002.1"/>
</dbReference>
<dbReference type="AlphaFoldDB" id="A0ABD5V0T9"/>
<gene>
    <name evidence="1" type="ORF">ACFQGH_07855</name>
</gene>
<evidence type="ECO:0000313" key="1">
    <source>
        <dbReference type="EMBL" id="MFC6905113.1"/>
    </source>
</evidence>
<comment type="caution">
    <text evidence="1">The sequence shown here is derived from an EMBL/GenBank/DDBJ whole genome shotgun (WGS) entry which is preliminary data.</text>
</comment>
<proteinExistence type="predicted"/>